<name>A0A7Y6NRF5_9BURK</name>
<dbReference type="InterPro" id="IPR000253">
    <property type="entry name" value="FHA_dom"/>
</dbReference>
<protein>
    <submittedName>
        <fullName evidence="2">FHA domain-containing protein</fullName>
    </submittedName>
</protein>
<dbReference type="EMBL" id="JABWMJ010000010">
    <property type="protein sequence ID" value="NUZ07977.1"/>
    <property type="molecule type" value="Genomic_DNA"/>
</dbReference>
<dbReference type="CDD" id="cd00060">
    <property type="entry name" value="FHA"/>
    <property type="match status" value="1"/>
</dbReference>
<dbReference type="PROSITE" id="PS50006">
    <property type="entry name" value="FHA_DOMAIN"/>
    <property type="match status" value="1"/>
</dbReference>
<evidence type="ECO:0000259" key="1">
    <source>
        <dbReference type="PROSITE" id="PS50006"/>
    </source>
</evidence>
<proteinExistence type="predicted"/>
<evidence type="ECO:0000313" key="3">
    <source>
        <dbReference type="Proteomes" id="UP000529637"/>
    </source>
</evidence>
<accession>A0A7Y6NRF5</accession>
<dbReference type="Proteomes" id="UP000529637">
    <property type="component" value="Unassembled WGS sequence"/>
</dbReference>
<evidence type="ECO:0000313" key="2">
    <source>
        <dbReference type="EMBL" id="NUZ07977.1"/>
    </source>
</evidence>
<dbReference type="Pfam" id="PF00498">
    <property type="entry name" value="FHA"/>
    <property type="match status" value="1"/>
</dbReference>
<keyword evidence="3" id="KW-1185">Reference proteome</keyword>
<dbReference type="InterPro" id="IPR008984">
    <property type="entry name" value="SMAD_FHA_dom_sf"/>
</dbReference>
<dbReference type="AlphaFoldDB" id="A0A7Y6NRF5"/>
<organism evidence="2 3">
    <name type="scientific">Piscinibacter koreensis</name>
    <dbReference type="NCBI Taxonomy" id="2742824"/>
    <lineage>
        <taxon>Bacteria</taxon>
        <taxon>Pseudomonadati</taxon>
        <taxon>Pseudomonadota</taxon>
        <taxon>Betaproteobacteria</taxon>
        <taxon>Burkholderiales</taxon>
        <taxon>Sphaerotilaceae</taxon>
        <taxon>Piscinibacter</taxon>
    </lineage>
</organism>
<feature type="domain" description="FHA" evidence="1">
    <location>
        <begin position="89"/>
        <end position="134"/>
    </location>
</feature>
<dbReference type="SMART" id="SM00240">
    <property type="entry name" value="FHA"/>
    <property type="match status" value="2"/>
</dbReference>
<sequence>MEAIADPDDYGELIAALRSTPTAALRPYEVTVLGRWIEPEPARTPASPVKAVAGTPATPLAAPRCEFDVEDAGGPRRIALQAVVPGRRYVIGKGDAADLRVDGTYTSRRHAEVWSEHGAWWVVDAGSTNGTRVEPAGAHAGARVVTANQPVELAEGARIVLSARAEGPAADYPRLALRVAARAAAPLTPIARPSLRTPMTEVLPPRVVEPRYELTALQASGTQSLEVGPSALPLSVGRSRNQTLVVDRRHEGVSGHHLDIVAFDDSGAEAIVHGDNGVRVDGVEHAPGTRFHWRFGDTLVLGAAPTDAPPCWLTLMRSEPVSTSPR</sequence>
<dbReference type="SUPFAM" id="SSF49879">
    <property type="entry name" value="SMAD/FHA domain"/>
    <property type="match status" value="2"/>
</dbReference>
<dbReference type="Gene3D" id="2.60.200.20">
    <property type="match status" value="2"/>
</dbReference>
<comment type="caution">
    <text evidence="2">The sequence shown here is derived from an EMBL/GenBank/DDBJ whole genome shotgun (WGS) entry which is preliminary data.</text>
</comment>
<reference evidence="2 3" key="1">
    <citation type="submission" date="2020-06" db="EMBL/GenBank/DDBJ databases">
        <title>Schlegella sp. ID0723 isolated from air conditioner.</title>
        <authorList>
            <person name="Kim D.Y."/>
            <person name="Kim D.-U."/>
        </authorList>
    </citation>
    <scope>NUCLEOTIDE SEQUENCE [LARGE SCALE GENOMIC DNA]</scope>
    <source>
        <strain evidence="2 3">ID0723</strain>
    </source>
</reference>
<gene>
    <name evidence="2" type="ORF">HQN59_19615</name>
</gene>